<comment type="similarity">
    <text evidence="1 4">Belongs to the CRISPR-associated protein Cas6/Cse3/CasE family.</text>
</comment>
<dbReference type="InterPro" id="IPR045747">
    <property type="entry name" value="CRISPR-assoc_prot_Cas6_N_sf"/>
</dbReference>
<evidence type="ECO:0000313" key="8">
    <source>
        <dbReference type="EMBL" id="RZS72565.1"/>
    </source>
</evidence>
<proteinExistence type="inferred from homology"/>
<dbReference type="Proteomes" id="UP000293874">
    <property type="component" value="Unassembled WGS sequence"/>
</dbReference>
<feature type="active site" description="Proton donor" evidence="6">
    <location>
        <position position="44"/>
    </location>
</feature>
<dbReference type="OrthoDB" id="9797488at2"/>
<dbReference type="PIRSF" id="PIRSF005054">
    <property type="entry name" value="PF1131"/>
    <property type="match status" value="1"/>
</dbReference>
<evidence type="ECO:0000259" key="7">
    <source>
        <dbReference type="Pfam" id="PF01881"/>
    </source>
</evidence>
<feature type="site" description="Transition state stabilizer" evidence="5">
    <location>
        <position position="53"/>
    </location>
</feature>
<accession>A0A4Q7MUK6</accession>
<dbReference type="AlphaFoldDB" id="A0A4Q7MUK6"/>
<dbReference type="PANTHER" id="PTHR36984">
    <property type="entry name" value="CRISPR-ASSOCIATED ENDORIBONUCLEASE CAS6 1"/>
    <property type="match status" value="1"/>
</dbReference>
<organism evidence="8 9">
    <name type="scientific">Pseudobacter ginsenosidimutans</name>
    <dbReference type="NCBI Taxonomy" id="661488"/>
    <lineage>
        <taxon>Bacteria</taxon>
        <taxon>Pseudomonadati</taxon>
        <taxon>Bacteroidota</taxon>
        <taxon>Chitinophagia</taxon>
        <taxon>Chitinophagales</taxon>
        <taxon>Chitinophagaceae</taxon>
        <taxon>Pseudobacter</taxon>
    </lineage>
</organism>
<dbReference type="EMBL" id="SGXA01000002">
    <property type="protein sequence ID" value="RZS72565.1"/>
    <property type="molecule type" value="Genomic_DNA"/>
</dbReference>
<evidence type="ECO:0000256" key="1">
    <source>
        <dbReference type="ARBA" id="ARBA00005937"/>
    </source>
</evidence>
<dbReference type="Pfam" id="PF21350">
    <property type="entry name" value="Cas6_I-A"/>
    <property type="match status" value="1"/>
</dbReference>
<evidence type="ECO:0000313" key="9">
    <source>
        <dbReference type="Proteomes" id="UP000293874"/>
    </source>
</evidence>
<evidence type="ECO:0000256" key="6">
    <source>
        <dbReference type="PIRSR" id="PIRSR005054-50"/>
    </source>
</evidence>
<protein>
    <recommendedName>
        <fullName evidence="4">CRISPR-associated endoribonuclease</fullName>
    </recommendedName>
</protein>
<dbReference type="InterPro" id="IPR010156">
    <property type="entry name" value="CRISPR-assoc_prot_Cas6"/>
</dbReference>
<name>A0A4Q7MUK6_9BACT</name>
<feature type="active site" description="Proton acceptor" evidence="6">
    <location>
        <position position="29"/>
    </location>
</feature>
<dbReference type="InterPro" id="IPR049435">
    <property type="entry name" value="Cas_Cas6_C"/>
</dbReference>
<comment type="caution">
    <text evidence="8">The sequence shown here is derived from an EMBL/GenBank/DDBJ whole genome shotgun (WGS) entry which is preliminary data.</text>
</comment>
<dbReference type="CDD" id="cd21140">
    <property type="entry name" value="Cas6_I-like"/>
    <property type="match status" value="1"/>
</dbReference>
<evidence type="ECO:0000256" key="4">
    <source>
        <dbReference type="PIRNR" id="PIRNR005054"/>
    </source>
</evidence>
<dbReference type="NCBIfam" id="TIGR01877">
    <property type="entry name" value="cas_cas6"/>
    <property type="match status" value="1"/>
</dbReference>
<dbReference type="Gene3D" id="3.30.70.1890">
    <property type="match status" value="1"/>
</dbReference>
<keyword evidence="3" id="KW-0051">Antiviral defense</keyword>
<evidence type="ECO:0000256" key="2">
    <source>
        <dbReference type="ARBA" id="ARBA00022884"/>
    </source>
</evidence>
<keyword evidence="2" id="KW-0694">RNA-binding</keyword>
<dbReference type="GO" id="GO:0051607">
    <property type="term" value="P:defense response to virus"/>
    <property type="evidence" value="ECO:0007669"/>
    <property type="project" value="UniProtKB-KW"/>
</dbReference>
<comment type="function">
    <text evidence="4">CRISPR (clustered regularly interspaced short palindromic repeat), is an adaptive immune system that provides protection against mobile genetic elements (viruses, transposable elements and conjugative plasmids). CRISPR clusters contain sequences complementary to antecedent mobile elements and target invading nucleic acids. CRISPR clusters are transcribed and processed into CRISPR RNA (crRNA).</text>
</comment>
<reference evidence="8 9" key="1">
    <citation type="submission" date="2019-02" db="EMBL/GenBank/DDBJ databases">
        <title>Genomic Encyclopedia of Type Strains, Phase IV (KMG-IV): sequencing the most valuable type-strain genomes for metagenomic binning, comparative biology and taxonomic classification.</title>
        <authorList>
            <person name="Goeker M."/>
        </authorList>
    </citation>
    <scope>NUCLEOTIDE SEQUENCE [LARGE SCALE GENOMIC DNA]</scope>
    <source>
        <strain evidence="8 9">DSM 18116</strain>
    </source>
</reference>
<dbReference type="PANTHER" id="PTHR36984:SF1">
    <property type="entry name" value="CRISPR-ASSOCIATED ENDORIBONUCLEASE CAS6 1"/>
    <property type="match status" value="1"/>
</dbReference>
<dbReference type="Gene3D" id="3.30.70.1900">
    <property type="match status" value="1"/>
</dbReference>
<dbReference type="GO" id="GO:0016788">
    <property type="term" value="F:hydrolase activity, acting on ester bonds"/>
    <property type="evidence" value="ECO:0007669"/>
    <property type="project" value="InterPro"/>
</dbReference>
<dbReference type="GO" id="GO:0003723">
    <property type="term" value="F:RNA binding"/>
    <property type="evidence" value="ECO:0007669"/>
    <property type="project" value="UniProtKB-KW"/>
</dbReference>
<gene>
    <name evidence="8" type="ORF">EV199_4486</name>
</gene>
<keyword evidence="9" id="KW-1185">Reference proteome</keyword>
<sequence>MRFLITLTCQQTDLVIPINYQYPLSAVLYHIIARGDKDYASFLHQKGYGKGFKLFTFSQISCPFKIEGDRLKLLSQDLNFQVAFHLPQAMEPFVKGLFQCERIDIADKKSRTSFTVKSIESLPDPLQSVKELEIANIQVKPISPIVAGLQNEKGNYDFLSPDDARFKESLLYNWRNKIATCFDTQTASQALLMIDIILMKQPPKSRLMAIKADTREETKIRGWINFNLRVIAEKRFVKLLLNTGMGIYNSMGCGCIVKLD</sequence>
<evidence type="ECO:0000256" key="3">
    <source>
        <dbReference type="ARBA" id="ARBA00023118"/>
    </source>
</evidence>
<feature type="domain" description="CRISPR associated protein Cas6 C-terminal" evidence="7">
    <location>
        <begin position="135"/>
        <end position="256"/>
    </location>
</feature>
<dbReference type="Pfam" id="PF01881">
    <property type="entry name" value="Cas_Cas6_C"/>
    <property type="match status" value="1"/>
</dbReference>
<evidence type="ECO:0000256" key="5">
    <source>
        <dbReference type="PIRSR" id="PIRSR005054-1"/>
    </source>
</evidence>